<evidence type="ECO:0000313" key="2">
    <source>
        <dbReference type="EMBL" id="KMM70138.1"/>
    </source>
</evidence>
<evidence type="ECO:0000256" key="1">
    <source>
        <dbReference type="SAM" id="MobiDB-lite"/>
    </source>
</evidence>
<reference evidence="3" key="3">
    <citation type="journal article" date="2010" name="Genome Res.">
        <title>Population genomic sequencing of Coccidioides fungi reveals recent hybridization and transposon control.</title>
        <authorList>
            <person name="Neafsey D.E."/>
            <person name="Barker B.M."/>
            <person name="Sharpton T.J."/>
            <person name="Stajich J.E."/>
            <person name="Park D.J."/>
            <person name="Whiston E."/>
            <person name="Hung C.-Y."/>
            <person name="McMahan C."/>
            <person name="White J."/>
            <person name="Sykes S."/>
            <person name="Heiman D."/>
            <person name="Young S."/>
            <person name="Zeng Q."/>
            <person name="Abouelleil A."/>
            <person name="Aftuck L."/>
            <person name="Bessette D."/>
            <person name="Brown A."/>
            <person name="FitzGerald M."/>
            <person name="Lui A."/>
            <person name="Macdonald J.P."/>
            <person name="Priest M."/>
            <person name="Orbach M.J."/>
            <person name="Galgiani J.N."/>
            <person name="Kirkland T.N."/>
            <person name="Cole G.T."/>
            <person name="Birren B.W."/>
            <person name="Henn M.R."/>
            <person name="Taylor J.W."/>
            <person name="Rounsley S.D."/>
        </authorList>
    </citation>
    <scope>NUCLEOTIDE SEQUENCE [LARGE SCALE GENOMIC DNA]</scope>
    <source>
        <strain evidence="3">RMSCC 3488</strain>
    </source>
</reference>
<organism evidence="2 3">
    <name type="scientific">Coccidioides posadasii RMSCC 3488</name>
    <dbReference type="NCBI Taxonomy" id="454284"/>
    <lineage>
        <taxon>Eukaryota</taxon>
        <taxon>Fungi</taxon>
        <taxon>Dikarya</taxon>
        <taxon>Ascomycota</taxon>
        <taxon>Pezizomycotina</taxon>
        <taxon>Eurotiomycetes</taxon>
        <taxon>Eurotiomycetidae</taxon>
        <taxon>Onygenales</taxon>
        <taxon>Onygenaceae</taxon>
        <taxon>Coccidioides</taxon>
    </lineage>
</organism>
<feature type="region of interest" description="Disordered" evidence="1">
    <location>
        <begin position="1"/>
        <end position="20"/>
    </location>
</feature>
<dbReference type="Proteomes" id="UP000054567">
    <property type="component" value="Unassembled WGS sequence"/>
</dbReference>
<protein>
    <submittedName>
        <fullName evidence="2">Uncharacterized protein</fullName>
    </submittedName>
</protein>
<accession>A0A0J6FIM3</accession>
<dbReference type="EMBL" id="DS268112">
    <property type="protein sequence ID" value="KMM70138.1"/>
    <property type="molecule type" value="Genomic_DNA"/>
</dbReference>
<gene>
    <name evidence="2" type="ORF">CPAG_06450</name>
</gene>
<sequence>MATANIGKGCPKTPRKNNQDMADRAIMSEARWFEYASGSDLFASHPHTMFEIPSLVLDQWQHTAKCLTIAQTNFRTNGNMTKKVCATNKYPSPLGICRFIERTVMDEDHHKQIRSSFYNERCITFQRRNRGSQRMA</sequence>
<reference evidence="3" key="2">
    <citation type="journal article" date="2009" name="Genome Res.">
        <title>Comparative genomic analyses of the human fungal pathogens Coccidioides and their relatives.</title>
        <authorList>
            <person name="Sharpton T.J."/>
            <person name="Stajich J.E."/>
            <person name="Rounsley S.D."/>
            <person name="Gardner M.J."/>
            <person name="Wortman J.R."/>
            <person name="Jordar V.S."/>
            <person name="Maiti R."/>
            <person name="Kodira C.D."/>
            <person name="Neafsey D.E."/>
            <person name="Zeng Q."/>
            <person name="Hung C.-Y."/>
            <person name="McMahan C."/>
            <person name="Muszewska A."/>
            <person name="Grynberg M."/>
            <person name="Mandel M.A."/>
            <person name="Kellner E.M."/>
            <person name="Barker B.M."/>
            <person name="Galgiani J.N."/>
            <person name="Orbach M.J."/>
            <person name="Kirkland T.N."/>
            <person name="Cole G.T."/>
            <person name="Henn M.R."/>
            <person name="Birren B.W."/>
            <person name="Taylor J.W."/>
        </authorList>
    </citation>
    <scope>NUCLEOTIDE SEQUENCE [LARGE SCALE GENOMIC DNA]</scope>
    <source>
        <strain evidence="3">RMSCC 3488</strain>
    </source>
</reference>
<evidence type="ECO:0000313" key="3">
    <source>
        <dbReference type="Proteomes" id="UP000054567"/>
    </source>
</evidence>
<name>A0A0J6FIM3_COCPO</name>
<proteinExistence type="predicted"/>
<dbReference type="VEuPathDB" id="FungiDB:CPAG_06450"/>
<dbReference type="AlphaFoldDB" id="A0A0J6FIM3"/>
<reference evidence="2 3" key="1">
    <citation type="submission" date="2007-06" db="EMBL/GenBank/DDBJ databases">
        <title>The Genome Sequence of Coccidioides posadasii RMSCC_3488.</title>
        <authorList>
            <consortium name="Coccidioides Genome Resources Consortium"/>
            <consortium name="The Broad Institute Genome Sequencing Platform"/>
            <person name="Henn M.R."/>
            <person name="Sykes S."/>
            <person name="Young S."/>
            <person name="Jaffe D."/>
            <person name="Berlin A."/>
            <person name="Alvarez P."/>
            <person name="Butler J."/>
            <person name="Gnerre S."/>
            <person name="Grabherr M."/>
            <person name="Mauceli E."/>
            <person name="Brockman W."/>
            <person name="Kodira C."/>
            <person name="Alvarado L."/>
            <person name="Zeng Q."/>
            <person name="Crawford M."/>
            <person name="Antoine C."/>
            <person name="Devon K."/>
            <person name="Galgiani J."/>
            <person name="Orsborn K."/>
            <person name="Lewis M.L."/>
            <person name="Nusbaum C."/>
            <person name="Galagan J."/>
            <person name="Birren B."/>
        </authorList>
    </citation>
    <scope>NUCLEOTIDE SEQUENCE [LARGE SCALE GENOMIC DNA]</scope>
    <source>
        <strain evidence="2 3">RMSCC 3488</strain>
    </source>
</reference>